<organism evidence="2 3">
    <name type="scientific">Aplosporella prunicola CBS 121167</name>
    <dbReference type="NCBI Taxonomy" id="1176127"/>
    <lineage>
        <taxon>Eukaryota</taxon>
        <taxon>Fungi</taxon>
        <taxon>Dikarya</taxon>
        <taxon>Ascomycota</taxon>
        <taxon>Pezizomycotina</taxon>
        <taxon>Dothideomycetes</taxon>
        <taxon>Dothideomycetes incertae sedis</taxon>
        <taxon>Botryosphaeriales</taxon>
        <taxon>Aplosporellaceae</taxon>
        <taxon>Aplosporella</taxon>
    </lineage>
</organism>
<gene>
    <name evidence="2" type="ORF">K452DRAFT_278101</name>
</gene>
<protein>
    <recommendedName>
        <fullName evidence="1">DUF7587 domain-containing protein</fullName>
    </recommendedName>
</protein>
<dbReference type="GeneID" id="54296849"/>
<sequence length="191" mass="22661">MAFYVQPSLQDLRAHFAPHQFGPNERLTLYHVYDNLSQTPLDERGIECGDPNILLVNPWHVITVDKIKDHLDWSSRNPTQFISFYNDKDKAIDEANRRREQRWVYNGEEDRFKKRYPEKVRIAVVELEKASSVWVFSREDLKRMLGSHPDVFYGTHRPGHNEWFVWGHVPRENVAGYLSPPTFGEWIYHPL</sequence>
<name>A0A6A6B2Y6_9PEZI</name>
<evidence type="ECO:0000259" key="1">
    <source>
        <dbReference type="Pfam" id="PF24494"/>
    </source>
</evidence>
<feature type="domain" description="DUF7587" evidence="1">
    <location>
        <begin position="28"/>
        <end position="175"/>
    </location>
</feature>
<dbReference type="Proteomes" id="UP000799438">
    <property type="component" value="Unassembled WGS sequence"/>
</dbReference>
<evidence type="ECO:0000313" key="2">
    <source>
        <dbReference type="EMBL" id="KAF2137743.1"/>
    </source>
</evidence>
<proteinExistence type="predicted"/>
<dbReference type="RefSeq" id="XP_033393458.1">
    <property type="nucleotide sequence ID" value="XM_033539353.1"/>
</dbReference>
<dbReference type="Pfam" id="PF24494">
    <property type="entry name" value="DUF7587"/>
    <property type="match status" value="1"/>
</dbReference>
<evidence type="ECO:0000313" key="3">
    <source>
        <dbReference type="Proteomes" id="UP000799438"/>
    </source>
</evidence>
<dbReference type="AlphaFoldDB" id="A0A6A6B2Y6"/>
<dbReference type="OrthoDB" id="88561at2759"/>
<keyword evidence="3" id="KW-1185">Reference proteome</keyword>
<reference evidence="2" key="1">
    <citation type="journal article" date="2020" name="Stud. Mycol.">
        <title>101 Dothideomycetes genomes: a test case for predicting lifestyles and emergence of pathogens.</title>
        <authorList>
            <person name="Haridas S."/>
            <person name="Albert R."/>
            <person name="Binder M."/>
            <person name="Bloem J."/>
            <person name="Labutti K."/>
            <person name="Salamov A."/>
            <person name="Andreopoulos B."/>
            <person name="Baker S."/>
            <person name="Barry K."/>
            <person name="Bills G."/>
            <person name="Bluhm B."/>
            <person name="Cannon C."/>
            <person name="Castanera R."/>
            <person name="Culley D."/>
            <person name="Daum C."/>
            <person name="Ezra D."/>
            <person name="Gonzalez J."/>
            <person name="Henrissat B."/>
            <person name="Kuo A."/>
            <person name="Liang C."/>
            <person name="Lipzen A."/>
            <person name="Lutzoni F."/>
            <person name="Magnuson J."/>
            <person name="Mondo S."/>
            <person name="Nolan M."/>
            <person name="Ohm R."/>
            <person name="Pangilinan J."/>
            <person name="Park H.-J."/>
            <person name="Ramirez L."/>
            <person name="Alfaro M."/>
            <person name="Sun H."/>
            <person name="Tritt A."/>
            <person name="Yoshinaga Y."/>
            <person name="Zwiers L.-H."/>
            <person name="Turgeon B."/>
            <person name="Goodwin S."/>
            <person name="Spatafora J."/>
            <person name="Crous P."/>
            <person name="Grigoriev I."/>
        </authorList>
    </citation>
    <scope>NUCLEOTIDE SEQUENCE</scope>
    <source>
        <strain evidence="2">CBS 121167</strain>
    </source>
</reference>
<accession>A0A6A6B2Y6</accession>
<dbReference type="InterPro" id="IPR056009">
    <property type="entry name" value="DUF7587"/>
</dbReference>
<dbReference type="EMBL" id="ML995500">
    <property type="protein sequence ID" value="KAF2137743.1"/>
    <property type="molecule type" value="Genomic_DNA"/>
</dbReference>